<evidence type="ECO:0000256" key="4">
    <source>
        <dbReference type="ARBA" id="ARBA00023136"/>
    </source>
</evidence>
<keyword evidence="2 7" id="KW-0812">Transmembrane</keyword>
<dbReference type="PANTHER" id="PTHR33048">
    <property type="entry name" value="PTH11-LIKE INTEGRAL MEMBRANE PROTEIN (AFU_ORTHOLOGUE AFUA_5G11245)"/>
    <property type="match status" value="1"/>
</dbReference>
<comment type="similarity">
    <text evidence="5">Belongs to the SAT4 family.</text>
</comment>
<feature type="domain" description="Rhodopsin" evidence="8">
    <location>
        <begin position="146"/>
        <end position="336"/>
    </location>
</feature>
<sequence>FTLHDQRQHEDTKRWYPSQVLIFANSLQRPPPAGTVPNFKDPPSHAPALIGVTSVMISWSAIFLLGRLWVSRHRFHIADGMCFKRPGFCFCHESRINGGAACAILAFTFCVAYSGLIFFLFKLYSLGRIYTDNGHEVLDYMRHQYGIPACWFNATYVKLNCAMQILMPLAHTFSKAAIFSLLFQIFSINRKMKVAIYGGLVFVVLVYGSNFIVGPLYSVPYAGETWDDMLINRRPSKLITVGLVQAVFAVVIDLYIFFLPFPILKSLNLKTSKRIQLAFVFGTALMGVIASVIGLALRVPLLTSEDSSWVQGQVFICIMVEIYIAVIVSCLPAFANFSKAYIFSSSFYKSLTSIVISLKSNSDGTGFSSSSESWRMRARNAGNKPSDDVKLNTDEFDPYQQFQDTVDLTSTWNGTTVNEATVGSVYDRDEPESGILRRYQSEQPHEPLRVDLGTNYHTQHA</sequence>
<reference evidence="9" key="1">
    <citation type="submission" date="2015-01" db="EMBL/GenBank/DDBJ databases">
        <authorList>
            <person name="Durling Mikael"/>
        </authorList>
    </citation>
    <scope>NUCLEOTIDE SEQUENCE</scope>
</reference>
<dbReference type="GO" id="GO:0016020">
    <property type="term" value="C:membrane"/>
    <property type="evidence" value="ECO:0007669"/>
    <property type="project" value="UniProtKB-SubCell"/>
</dbReference>
<feature type="transmembrane region" description="Helical" evidence="7">
    <location>
        <begin position="309"/>
        <end position="335"/>
    </location>
</feature>
<dbReference type="InterPro" id="IPR052337">
    <property type="entry name" value="SAT4-like"/>
</dbReference>
<comment type="subcellular location">
    <subcellularLocation>
        <location evidence="1">Membrane</location>
        <topology evidence="1">Multi-pass membrane protein</topology>
    </subcellularLocation>
</comment>
<feature type="transmembrane region" description="Helical" evidence="7">
    <location>
        <begin position="48"/>
        <end position="70"/>
    </location>
</feature>
<proteinExistence type="inferred from homology"/>
<dbReference type="Pfam" id="PF20684">
    <property type="entry name" value="Fung_rhodopsin"/>
    <property type="match status" value="1"/>
</dbReference>
<feature type="transmembrane region" description="Helical" evidence="7">
    <location>
        <begin position="238"/>
        <end position="263"/>
    </location>
</feature>
<evidence type="ECO:0000256" key="1">
    <source>
        <dbReference type="ARBA" id="ARBA00004141"/>
    </source>
</evidence>
<feature type="non-terminal residue" evidence="9">
    <location>
        <position position="461"/>
    </location>
</feature>
<evidence type="ECO:0000256" key="2">
    <source>
        <dbReference type="ARBA" id="ARBA00022692"/>
    </source>
</evidence>
<keyword evidence="4 7" id="KW-0472">Membrane</keyword>
<evidence type="ECO:0000259" key="8">
    <source>
        <dbReference type="Pfam" id="PF20684"/>
    </source>
</evidence>
<evidence type="ECO:0000313" key="9">
    <source>
        <dbReference type="EMBL" id="CEO57226.1"/>
    </source>
</evidence>
<feature type="non-terminal residue" evidence="9">
    <location>
        <position position="1"/>
    </location>
</feature>
<organism evidence="9">
    <name type="scientific">Bionectria ochroleuca</name>
    <name type="common">Gliocladium roseum</name>
    <dbReference type="NCBI Taxonomy" id="29856"/>
    <lineage>
        <taxon>Eukaryota</taxon>
        <taxon>Fungi</taxon>
        <taxon>Dikarya</taxon>
        <taxon>Ascomycota</taxon>
        <taxon>Pezizomycotina</taxon>
        <taxon>Sordariomycetes</taxon>
        <taxon>Hypocreomycetidae</taxon>
        <taxon>Hypocreales</taxon>
        <taxon>Bionectriaceae</taxon>
        <taxon>Clonostachys</taxon>
    </lineage>
</organism>
<evidence type="ECO:0000256" key="6">
    <source>
        <dbReference type="SAM" id="MobiDB-lite"/>
    </source>
</evidence>
<feature type="transmembrane region" description="Helical" evidence="7">
    <location>
        <begin position="195"/>
        <end position="218"/>
    </location>
</feature>
<evidence type="ECO:0000256" key="5">
    <source>
        <dbReference type="ARBA" id="ARBA00038359"/>
    </source>
</evidence>
<feature type="transmembrane region" description="Helical" evidence="7">
    <location>
        <begin position="100"/>
        <end position="121"/>
    </location>
</feature>
<evidence type="ECO:0000256" key="3">
    <source>
        <dbReference type="ARBA" id="ARBA00022989"/>
    </source>
</evidence>
<accession>A0A0B7KQY2</accession>
<dbReference type="PANTHER" id="PTHR33048:SF47">
    <property type="entry name" value="INTEGRAL MEMBRANE PROTEIN-RELATED"/>
    <property type="match status" value="1"/>
</dbReference>
<dbReference type="AlphaFoldDB" id="A0A0B7KQY2"/>
<feature type="transmembrane region" description="Helical" evidence="7">
    <location>
        <begin position="165"/>
        <end position="183"/>
    </location>
</feature>
<dbReference type="InterPro" id="IPR049326">
    <property type="entry name" value="Rhodopsin_dom_fungi"/>
</dbReference>
<feature type="transmembrane region" description="Helical" evidence="7">
    <location>
        <begin position="275"/>
        <end position="297"/>
    </location>
</feature>
<protein>
    <recommendedName>
        <fullName evidence="8">Rhodopsin domain-containing protein</fullName>
    </recommendedName>
</protein>
<evidence type="ECO:0000256" key="7">
    <source>
        <dbReference type="SAM" id="Phobius"/>
    </source>
</evidence>
<gene>
    <name evidence="9" type="ORF">BN869_000013284_1</name>
</gene>
<name>A0A0B7KQY2_BIOOC</name>
<keyword evidence="3 7" id="KW-1133">Transmembrane helix</keyword>
<dbReference type="EMBL" id="CDPU01000091">
    <property type="protein sequence ID" value="CEO57226.1"/>
    <property type="molecule type" value="Genomic_DNA"/>
</dbReference>
<feature type="region of interest" description="Disordered" evidence="6">
    <location>
        <begin position="442"/>
        <end position="461"/>
    </location>
</feature>